<keyword evidence="8 9" id="KW-0407">Ion channel</keyword>
<sequence length="150" mass="15979">MTSLFNGFKDFISRGNAIDLAVGVIIGAAFGGVVNALQNGIISPLIGIIFGKPSLAELWRITTPRGTIDIGLVLDAILQFLITAAAIYFFIVVPLNKLAERRKKGLEAEPTAPAEDILLLQQIRDLLAGQQSASLRNDTGPSLPPTTPRS</sequence>
<proteinExistence type="inferred from homology"/>
<feature type="transmembrane region" description="Helical" evidence="9">
    <location>
        <begin position="20"/>
        <end position="50"/>
    </location>
</feature>
<evidence type="ECO:0000256" key="9">
    <source>
        <dbReference type="HAMAP-Rule" id="MF_00115"/>
    </source>
</evidence>
<organism evidence="10 11">
    <name type="scientific">Cellulomonas cellasea DSM 20118</name>
    <dbReference type="NCBI Taxonomy" id="1408250"/>
    <lineage>
        <taxon>Bacteria</taxon>
        <taxon>Bacillati</taxon>
        <taxon>Actinomycetota</taxon>
        <taxon>Actinomycetes</taxon>
        <taxon>Micrococcales</taxon>
        <taxon>Cellulomonadaceae</taxon>
        <taxon>Cellulomonas</taxon>
    </lineage>
</organism>
<comment type="similarity">
    <text evidence="9">Belongs to the MscL family.</text>
</comment>
<evidence type="ECO:0000256" key="7">
    <source>
        <dbReference type="ARBA" id="ARBA00023136"/>
    </source>
</evidence>
<comment type="caution">
    <text evidence="10">The sequence shown here is derived from an EMBL/GenBank/DDBJ whole genome shotgun (WGS) entry which is preliminary data.</text>
</comment>
<dbReference type="InterPro" id="IPR001185">
    <property type="entry name" value="MS_channel"/>
</dbReference>
<keyword evidence="7 9" id="KW-0472">Membrane</keyword>
<dbReference type="PANTHER" id="PTHR30266">
    <property type="entry name" value="MECHANOSENSITIVE CHANNEL MSCL"/>
    <property type="match status" value="1"/>
</dbReference>
<comment type="subunit">
    <text evidence="9">Homopentamer.</text>
</comment>
<reference evidence="10 11" key="1">
    <citation type="submission" date="2013-10" db="EMBL/GenBank/DDBJ databases">
        <authorList>
            <person name="Wang G."/>
            <person name="Zhuang W."/>
        </authorList>
    </citation>
    <scope>NUCLEOTIDE SEQUENCE [LARGE SCALE GENOMIC DNA]</scope>
    <source>
        <strain evidence="10 11">DSM 20118</strain>
    </source>
</reference>
<feature type="transmembrane region" description="Helical" evidence="9">
    <location>
        <begin position="70"/>
        <end position="95"/>
    </location>
</feature>
<dbReference type="EMBL" id="AXNT01000201">
    <property type="protein sequence ID" value="KGM00475.1"/>
    <property type="molecule type" value="Genomic_DNA"/>
</dbReference>
<evidence type="ECO:0000256" key="2">
    <source>
        <dbReference type="ARBA" id="ARBA00022448"/>
    </source>
</evidence>
<dbReference type="HAMAP" id="MF_00115">
    <property type="entry name" value="MscL"/>
    <property type="match status" value="1"/>
</dbReference>
<dbReference type="Proteomes" id="UP000029833">
    <property type="component" value="Unassembled WGS sequence"/>
</dbReference>
<evidence type="ECO:0000313" key="10">
    <source>
        <dbReference type="EMBL" id="KGM00475.1"/>
    </source>
</evidence>
<dbReference type="InterPro" id="IPR037673">
    <property type="entry name" value="MSC/AndL"/>
</dbReference>
<evidence type="ECO:0000256" key="6">
    <source>
        <dbReference type="ARBA" id="ARBA00023065"/>
    </source>
</evidence>
<dbReference type="Gene3D" id="1.10.1200.120">
    <property type="entry name" value="Large-conductance mechanosensitive channel, MscL, domain 1"/>
    <property type="match status" value="1"/>
</dbReference>
<protein>
    <recommendedName>
        <fullName evidence="9">Large-conductance mechanosensitive channel</fullName>
    </recommendedName>
</protein>
<accession>A0A0A0B118</accession>
<evidence type="ECO:0000313" key="11">
    <source>
        <dbReference type="Proteomes" id="UP000029833"/>
    </source>
</evidence>
<keyword evidence="11" id="KW-1185">Reference proteome</keyword>
<comment type="subcellular location">
    <subcellularLocation>
        <location evidence="9">Cell membrane</location>
        <topology evidence="9">Multi-pass membrane protein</topology>
    </subcellularLocation>
    <subcellularLocation>
        <location evidence="1">Membrane</location>
        <topology evidence="1">Multi-pass membrane protein</topology>
    </subcellularLocation>
</comment>
<evidence type="ECO:0000256" key="5">
    <source>
        <dbReference type="ARBA" id="ARBA00022989"/>
    </source>
</evidence>
<evidence type="ECO:0000256" key="4">
    <source>
        <dbReference type="ARBA" id="ARBA00022692"/>
    </source>
</evidence>
<dbReference type="PRINTS" id="PR01264">
    <property type="entry name" value="MECHCHANNEL"/>
</dbReference>
<name>A0A0A0B118_9CELL</name>
<evidence type="ECO:0000256" key="8">
    <source>
        <dbReference type="ARBA" id="ARBA00023303"/>
    </source>
</evidence>
<dbReference type="AlphaFoldDB" id="A0A0A0B118"/>
<dbReference type="PANTHER" id="PTHR30266:SF2">
    <property type="entry name" value="LARGE-CONDUCTANCE MECHANOSENSITIVE CHANNEL"/>
    <property type="match status" value="1"/>
</dbReference>
<keyword evidence="5 9" id="KW-1133">Transmembrane helix</keyword>
<dbReference type="NCBIfam" id="TIGR00220">
    <property type="entry name" value="mscL"/>
    <property type="match status" value="1"/>
</dbReference>
<dbReference type="GO" id="GO:0008381">
    <property type="term" value="F:mechanosensitive monoatomic ion channel activity"/>
    <property type="evidence" value="ECO:0007669"/>
    <property type="project" value="UniProtKB-UniRule"/>
</dbReference>
<dbReference type="SUPFAM" id="SSF81330">
    <property type="entry name" value="Gated mechanosensitive channel"/>
    <property type="match status" value="1"/>
</dbReference>
<dbReference type="Pfam" id="PF01741">
    <property type="entry name" value="MscL"/>
    <property type="match status" value="1"/>
</dbReference>
<comment type="function">
    <text evidence="9">Channel that opens in response to stretch forces in the membrane lipid bilayer. May participate in the regulation of osmotic pressure changes within the cell.</text>
</comment>
<keyword evidence="2 9" id="KW-0813">Transport</keyword>
<dbReference type="RefSeq" id="WP_052104514.1">
    <property type="nucleotide sequence ID" value="NZ_AXNT01000201.1"/>
</dbReference>
<dbReference type="STRING" id="1408250.Q760_08500"/>
<evidence type="ECO:0000256" key="3">
    <source>
        <dbReference type="ARBA" id="ARBA00022475"/>
    </source>
</evidence>
<keyword evidence="6 9" id="KW-0406">Ion transport</keyword>
<dbReference type="GO" id="GO:0005886">
    <property type="term" value="C:plasma membrane"/>
    <property type="evidence" value="ECO:0007669"/>
    <property type="project" value="UniProtKB-SubCell"/>
</dbReference>
<gene>
    <name evidence="9" type="primary">mscL</name>
    <name evidence="10" type="ORF">Q760_08500</name>
</gene>
<evidence type="ECO:0000256" key="1">
    <source>
        <dbReference type="ARBA" id="ARBA00004141"/>
    </source>
</evidence>
<dbReference type="InterPro" id="IPR036019">
    <property type="entry name" value="MscL_channel"/>
</dbReference>
<keyword evidence="3 9" id="KW-1003">Cell membrane</keyword>
<keyword evidence="4 9" id="KW-0812">Transmembrane</keyword>